<feature type="active site" description="Nucleophile" evidence="11">
    <location>
        <position position="254"/>
    </location>
</feature>
<evidence type="ECO:0000256" key="8">
    <source>
        <dbReference type="ARBA" id="ARBA00023277"/>
    </source>
</evidence>
<dbReference type="PANTHER" id="PTHR31490">
    <property type="entry name" value="GLYCOSYL HYDROLASE"/>
    <property type="match status" value="1"/>
</dbReference>
<keyword evidence="8 12" id="KW-0119">Carbohydrate metabolism</keyword>
<dbReference type="InterPro" id="IPR031158">
    <property type="entry name" value="GH10_AS"/>
</dbReference>
<organism evidence="16 17">
    <name type="scientific">Venustampulla echinocandica</name>
    <dbReference type="NCBI Taxonomy" id="2656787"/>
    <lineage>
        <taxon>Eukaryota</taxon>
        <taxon>Fungi</taxon>
        <taxon>Dikarya</taxon>
        <taxon>Ascomycota</taxon>
        <taxon>Pezizomycotina</taxon>
        <taxon>Leotiomycetes</taxon>
        <taxon>Helotiales</taxon>
        <taxon>Pleuroascaceae</taxon>
        <taxon>Venustampulla</taxon>
    </lineage>
</organism>
<dbReference type="PANTHER" id="PTHR31490:SF35">
    <property type="entry name" value="ENDO-1,4-BETA-XYLANASE"/>
    <property type="match status" value="1"/>
</dbReference>
<reference evidence="16 17" key="1">
    <citation type="journal article" date="2018" name="IMA Fungus">
        <title>IMA Genome-F 9: Draft genome sequence of Annulohypoxylon stygium, Aspergillus mulundensis, Berkeleyomyces basicola (syn. Thielaviopsis basicola), Ceratocystis smalleyi, two Cercospora beticola strains, Coleophoma cylindrospora, Fusarium fracticaudum, Phialophora cf. hyalina, and Morchella septimelata.</title>
        <authorList>
            <person name="Wingfield B.D."/>
            <person name="Bills G.F."/>
            <person name="Dong Y."/>
            <person name="Huang W."/>
            <person name="Nel W.J."/>
            <person name="Swalarsk-Parry B.S."/>
            <person name="Vaghefi N."/>
            <person name="Wilken P.M."/>
            <person name="An Z."/>
            <person name="de Beer Z.W."/>
            <person name="De Vos L."/>
            <person name="Chen L."/>
            <person name="Duong T.A."/>
            <person name="Gao Y."/>
            <person name="Hammerbacher A."/>
            <person name="Kikkert J.R."/>
            <person name="Li Y."/>
            <person name="Li H."/>
            <person name="Li K."/>
            <person name="Li Q."/>
            <person name="Liu X."/>
            <person name="Ma X."/>
            <person name="Naidoo K."/>
            <person name="Pethybridge S.J."/>
            <person name="Sun J."/>
            <person name="Steenkamp E.T."/>
            <person name="van der Nest M.A."/>
            <person name="van Wyk S."/>
            <person name="Wingfield M.J."/>
            <person name="Xiong C."/>
            <person name="Yue Q."/>
            <person name="Zhang X."/>
        </authorList>
    </citation>
    <scope>NUCLEOTIDE SEQUENCE [LARGE SCALE GENOMIC DNA]</scope>
    <source>
        <strain evidence="16 17">BP 5553</strain>
    </source>
</reference>
<dbReference type="OrthoDB" id="3055998at2759"/>
<feature type="compositionally biased region" description="Polar residues" evidence="13">
    <location>
        <begin position="339"/>
        <end position="364"/>
    </location>
</feature>
<keyword evidence="14" id="KW-0732">Signal</keyword>
<proteinExistence type="inferred from homology"/>
<evidence type="ECO:0000256" key="7">
    <source>
        <dbReference type="ARBA" id="ARBA00022801"/>
    </source>
</evidence>
<comment type="similarity">
    <text evidence="4 12">Belongs to the glycosyl hydrolase 10 (cellulase F) family.</text>
</comment>
<evidence type="ECO:0000313" key="16">
    <source>
        <dbReference type="EMBL" id="RDL32431.1"/>
    </source>
</evidence>
<evidence type="ECO:0000256" key="2">
    <source>
        <dbReference type="ARBA" id="ARBA00004613"/>
    </source>
</evidence>
<protein>
    <recommendedName>
        <fullName evidence="12">Beta-xylanase</fullName>
        <ecNumber evidence="12">3.2.1.8</ecNumber>
    </recommendedName>
</protein>
<evidence type="ECO:0000256" key="12">
    <source>
        <dbReference type="RuleBase" id="RU361174"/>
    </source>
</evidence>
<gene>
    <name evidence="16" type="ORF">BP5553_08887</name>
</gene>
<feature type="signal peptide" evidence="14">
    <location>
        <begin position="1"/>
        <end position="17"/>
    </location>
</feature>
<dbReference type="Proteomes" id="UP000254866">
    <property type="component" value="Unassembled WGS sequence"/>
</dbReference>
<keyword evidence="9 12" id="KW-0326">Glycosidase</keyword>
<evidence type="ECO:0000256" key="6">
    <source>
        <dbReference type="ARBA" id="ARBA00022651"/>
    </source>
</evidence>
<name>A0A370TDC6_9HELO</name>
<dbReference type="GO" id="GO:0005576">
    <property type="term" value="C:extracellular region"/>
    <property type="evidence" value="ECO:0007669"/>
    <property type="project" value="UniProtKB-SubCell"/>
</dbReference>
<comment type="pathway">
    <text evidence="3">Glycan degradation; xylan degradation.</text>
</comment>
<keyword evidence="6 16" id="KW-0858">Xylan degradation</keyword>
<evidence type="ECO:0000259" key="15">
    <source>
        <dbReference type="PROSITE" id="PS51760"/>
    </source>
</evidence>
<dbReference type="EMBL" id="NPIC01000010">
    <property type="protein sequence ID" value="RDL32431.1"/>
    <property type="molecule type" value="Genomic_DNA"/>
</dbReference>
<dbReference type="InterPro" id="IPR017853">
    <property type="entry name" value="GH"/>
</dbReference>
<evidence type="ECO:0000256" key="14">
    <source>
        <dbReference type="SAM" id="SignalP"/>
    </source>
</evidence>
<dbReference type="GO" id="GO:0045493">
    <property type="term" value="P:xylan catabolic process"/>
    <property type="evidence" value="ECO:0007669"/>
    <property type="project" value="UniProtKB-KW"/>
</dbReference>
<feature type="compositionally biased region" description="Low complexity" evidence="13">
    <location>
        <begin position="394"/>
        <end position="452"/>
    </location>
</feature>
<dbReference type="PRINTS" id="PR00134">
    <property type="entry name" value="GLHYDRLASE10"/>
</dbReference>
<evidence type="ECO:0000256" key="9">
    <source>
        <dbReference type="ARBA" id="ARBA00023295"/>
    </source>
</evidence>
<feature type="compositionally biased region" description="Polar residues" evidence="13">
    <location>
        <begin position="371"/>
        <end position="382"/>
    </location>
</feature>
<dbReference type="STRING" id="2656787.A0A370TDC6"/>
<feature type="region of interest" description="Disordered" evidence="13">
    <location>
        <begin position="337"/>
        <end position="452"/>
    </location>
</feature>
<evidence type="ECO:0000256" key="10">
    <source>
        <dbReference type="ARBA" id="ARBA00023326"/>
    </source>
</evidence>
<evidence type="ECO:0000256" key="13">
    <source>
        <dbReference type="SAM" id="MobiDB-lite"/>
    </source>
</evidence>
<dbReference type="Pfam" id="PF00331">
    <property type="entry name" value="Glyco_hydro_10"/>
    <property type="match status" value="1"/>
</dbReference>
<keyword evidence="5" id="KW-0964">Secreted</keyword>
<dbReference type="AlphaFoldDB" id="A0A370TDC6"/>
<dbReference type="Gene3D" id="3.20.20.80">
    <property type="entry name" value="Glycosidases"/>
    <property type="match status" value="1"/>
</dbReference>
<dbReference type="RefSeq" id="XP_031866153.1">
    <property type="nucleotide sequence ID" value="XM_032017510.1"/>
</dbReference>
<dbReference type="EC" id="3.2.1.8" evidence="12"/>
<comment type="catalytic activity">
    <reaction evidence="1 12">
        <text>Endohydrolysis of (1-&gt;4)-beta-D-xylosidic linkages in xylans.</text>
        <dbReference type="EC" id="3.2.1.8"/>
    </reaction>
</comment>
<comment type="caution">
    <text evidence="16">The sequence shown here is derived from an EMBL/GenBank/DDBJ whole genome shotgun (WGS) entry which is preliminary data.</text>
</comment>
<dbReference type="InterPro" id="IPR044846">
    <property type="entry name" value="GH10"/>
</dbReference>
<feature type="chain" id="PRO_5016853550" description="Beta-xylanase" evidence="14">
    <location>
        <begin position="18"/>
        <end position="479"/>
    </location>
</feature>
<evidence type="ECO:0000313" key="17">
    <source>
        <dbReference type="Proteomes" id="UP000254866"/>
    </source>
</evidence>
<dbReference type="InterPro" id="IPR001000">
    <property type="entry name" value="GH10_dom"/>
</dbReference>
<accession>A0A370TDC6</accession>
<dbReference type="PROSITE" id="PS00591">
    <property type="entry name" value="GH10_1"/>
    <property type="match status" value="1"/>
</dbReference>
<dbReference type="GeneID" id="43601736"/>
<feature type="domain" description="GH10" evidence="15">
    <location>
        <begin position="22"/>
        <end position="332"/>
    </location>
</feature>
<evidence type="ECO:0000256" key="1">
    <source>
        <dbReference type="ARBA" id="ARBA00000681"/>
    </source>
</evidence>
<dbReference type="SUPFAM" id="SSF51445">
    <property type="entry name" value="(Trans)glycosidases"/>
    <property type="match status" value="1"/>
</dbReference>
<keyword evidence="17" id="KW-1185">Reference proteome</keyword>
<keyword evidence="7 12" id="KW-0378">Hydrolase</keyword>
<dbReference type="PROSITE" id="PS51760">
    <property type="entry name" value="GH10_2"/>
    <property type="match status" value="1"/>
</dbReference>
<dbReference type="SMART" id="SM00633">
    <property type="entry name" value="Glyco_10"/>
    <property type="match status" value="1"/>
</dbReference>
<comment type="subcellular location">
    <subcellularLocation>
        <location evidence="2">Secreted</location>
    </subcellularLocation>
</comment>
<evidence type="ECO:0000256" key="11">
    <source>
        <dbReference type="PROSITE-ProRule" id="PRU10061"/>
    </source>
</evidence>
<evidence type="ECO:0000256" key="4">
    <source>
        <dbReference type="ARBA" id="ARBA00007495"/>
    </source>
</evidence>
<evidence type="ECO:0000256" key="3">
    <source>
        <dbReference type="ARBA" id="ARBA00004851"/>
    </source>
</evidence>
<evidence type="ECO:0000256" key="5">
    <source>
        <dbReference type="ARBA" id="ARBA00022525"/>
    </source>
</evidence>
<dbReference type="GO" id="GO:0031176">
    <property type="term" value="F:endo-1,4-beta-xylanase activity"/>
    <property type="evidence" value="ECO:0007669"/>
    <property type="project" value="UniProtKB-EC"/>
</dbReference>
<sequence length="479" mass="50351">MHFSSLVIPFLLPAAYAQLHTLAKAAGLKYFGTATDNNELTDTALVAALSNTSEFGQITPGNSQKWDSIEPSPNTFAFTNGDVVTALAKKNAQMLRCHTLVWFQQLPAWVQNGTWTKETLTAALQNHVTKTVTHYKGQCYSWDVVNEALEQDGTFRKSVFFTTIGEDYIRIAFEAAAAADPDTKLYYNDFSIENPSPKTTAALNIVKSLKASGTKIDGLGLQSHFIVGSTPSKEVQIANLKSFTALGVEVAITELDIRMTLPSTAALNSQQSVDYQNSVAACVEVENCVGVTVWDFDDKYSWVPSTFPGTGSACLFNENLVRKEAYFGAVAGITGASGTGTNSTVGNKKSSTEISQSGNTTTLNVPGCSFPGSTAPGSNKPGSSRPGCNISRPNGAGSNNTGSTATGSTATPSKAPNSNASGSNSSSSNAPSSNQPASNTTNSPISSQLPVSSSSAILDNPLFILLTVFSASMSALYLV</sequence>
<keyword evidence="10 12" id="KW-0624">Polysaccharide degradation</keyword>